<evidence type="ECO:0000256" key="1">
    <source>
        <dbReference type="ARBA" id="ARBA00022806"/>
    </source>
</evidence>
<accession>A0A8T2LV29</accession>
<dbReference type="GO" id="GO:0005524">
    <property type="term" value="F:ATP binding"/>
    <property type="evidence" value="ECO:0007669"/>
    <property type="project" value="InterPro"/>
</dbReference>
<evidence type="ECO:0000259" key="2">
    <source>
        <dbReference type="PROSITE" id="PS51192"/>
    </source>
</evidence>
<dbReference type="GO" id="GO:0004386">
    <property type="term" value="F:helicase activity"/>
    <property type="evidence" value="ECO:0007669"/>
    <property type="project" value="UniProtKB-KW"/>
</dbReference>
<sequence>MHRFFCYLGAATRSVFLFHKAEGSRNGVILADEMGLGKSIQVILFLHFMIMNTHKWKNALLVMPAGLLSDWKGKLENWTPDITVLIYQNSDKELLSKLRRLQKTGGILLVSYKMFIYHHETLTTYKGMPFIWDCLVFDEAHRLKNPATKNHKVAASISAGFHILVTGTPIQNNLKEYWSLRIPVYFSVFEWYCISVWTGIFLKTLLLWTDIFKNGDKNRVFKNTRVLPKYPEL</sequence>
<dbReference type="InterPro" id="IPR050496">
    <property type="entry name" value="SNF2_RAD54_helicase_repair"/>
</dbReference>
<dbReference type="PROSITE" id="PS51192">
    <property type="entry name" value="HELICASE_ATP_BIND_1"/>
    <property type="match status" value="1"/>
</dbReference>
<dbReference type="SUPFAM" id="SSF52540">
    <property type="entry name" value="P-loop containing nucleoside triphosphate hydrolases"/>
    <property type="match status" value="1"/>
</dbReference>
<keyword evidence="1" id="KW-0378">Hydrolase</keyword>
<evidence type="ECO:0000313" key="4">
    <source>
        <dbReference type="Proteomes" id="UP000752171"/>
    </source>
</evidence>
<dbReference type="Gene3D" id="3.40.50.10810">
    <property type="entry name" value="Tandem AAA-ATPase domain"/>
    <property type="match status" value="1"/>
</dbReference>
<dbReference type="PANTHER" id="PTHR45629:SF7">
    <property type="entry name" value="DNA EXCISION REPAIR PROTEIN ERCC-6-RELATED"/>
    <property type="match status" value="1"/>
</dbReference>
<keyword evidence="1" id="KW-0067">ATP-binding</keyword>
<comment type="caution">
    <text evidence="3">The sequence shown here is derived from an EMBL/GenBank/DDBJ whole genome shotgun (WGS) entry which is preliminary data.</text>
</comment>
<proteinExistence type="predicted"/>
<organism evidence="3 4">
    <name type="scientific">Astyanax mexicanus</name>
    <name type="common">Blind cave fish</name>
    <name type="synonym">Astyanax fasciatus mexicanus</name>
    <dbReference type="NCBI Taxonomy" id="7994"/>
    <lineage>
        <taxon>Eukaryota</taxon>
        <taxon>Metazoa</taxon>
        <taxon>Chordata</taxon>
        <taxon>Craniata</taxon>
        <taxon>Vertebrata</taxon>
        <taxon>Euteleostomi</taxon>
        <taxon>Actinopterygii</taxon>
        <taxon>Neopterygii</taxon>
        <taxon>Teleostei</taxon>
        <taxon>Ostariophysi</taxon>
        <taxon>Characiformes</taxon>
        <taxon>Characoidei</taxon>
        <taxon>Acestrorhamphidae</taxon>
        <taxon>Acestrorhamphinae</taxon>
        <taxon>Astyanax</taxon>
    </lineage>
</organism>
<evidence type="ECO:0000313" key="3">
    <source>
        <dbReference type="EMBL" id="KAG9275280.1"/>
    </source>
</evidence>
<protein>
    <submittedName>
        <fullName evidence="3">DNA excision repair protein ERCC-6-like</fullName>
    </submittedName>
</protein>
<keyword evidence="1" id="KW-0347">Helicase</keyword>
<dbReference type="Proteomes" id="UP000752171">
    <property type="component" value="Unassembled WGS sequence"/>
</dbReference>
<dbReference type="InterPro" id="IPR000330">
    <property type="entry name" value="SNF2_N"/>
</dbReference>
<gene>
    <name evidence="3" type="primary">ERCC6L</name>
    <name evidence="3" type="ORF">AMEX_G9773</name>
</gene>
<keyword evidence="1" id="KW-0547">Nucleotide-binding</keyword>
<dbReference type="OrthoDB" id="413460at2759"/>
<dbReference type="EMBL" id="JAICCE010000007">
    <property type="protein sequence ID" value="KAG9275280.1"/>
    <property type="molecule type" value="Genomic_DNA"/>
</dbReference>
<dbReference type="CDD" id="cd17919">
    <property type="entry name" value="DEXHc_Snf"/>
    <property type="match status" value="1"/>
</dbReference>
<dbReference type="PANTHER" id="PTHR45629">
    <property type="entry name" value="SNF2/RAD54 FAMILY MEMBER"/>
    <property type="match status" value="1"/>
</dbReference>
<dbReference type="InterPro" id="IPR014001">
    <property type="entry name" value="Helicase_ATP-bd"/>
</dbReference>
<dbReference type="GO" id="GO:0015616">
    <property type="term" value="F:DNA translocase activity"/>
    <property type="evidence" value="ECO:0007669"/>
    <property type="project" value="TreeGrafter"/>
</dbReference>
<dbReference type="AlphaFoldDB" id="A0A8T2LV29"/>
<dbReference type="InterPro" id="IPR027417">
    <property type="entry name" value="P-loop_NTPase"/>
</dbReference>
<name>A0A8T2LV29_ASTMX</name>
<feature type="domain" description="Helicase ATP-binding" evidence="2">
    <location>
        <begin position="19"/>
        <end position="187"/>
    </location>
</feature>
<reference evidence="3 4" key="1">
    <citation type="submission" date="2021-07" db="EMBL/GenBank/DDBJ databases">
        <authorList>
            <person name="Imarazene B."/>
            <person name="Zahm M."/>
            <person name="Klopp C."/>
            <person name="Cabau C."/>
            <person name="Beille S."/>
            <person name="Jouanno E."/>
            <person name="Castinel A."/>
            <person name="Lluch J."/>
            <person name="Gil L."/>
            <person name="Kuchtly C."/>
            <person name="Lopez Roques C."/>
            <person name="Donnadieu C."/>
            <person name="Parrinello H."/>
            <person name="Journot L."/>
            <person name="Du K."/>
            <person name="Schartl M."/>
            <person name="Retaux S."/>
            <person name="Guiguen Y."/>
        </authorList>
    </citation>
    <scope>NUCLEOTIDE SEQUENCE [LARGE SCALE GENOMIC DNA]</scope>
    <source>
        <strain evidence="3">Pach_M1</strain>
        <tissue evidence="3">Testis</tissue>
    </source>
</reference>
<dbReference type="Pfam" id="PF00176">
    <property type="entry name" value="SNF2-rel_dom"/>
    <property type="match status" value="1"/>
</dbReference>
<dbReference type="SMART" id="SM00487">
    <property type="entry name" value="DEXDc"/>
    <property type="match status" value="1"/>
</dbReference>
<dbReference type="InterPro" id="IPR038718">
    <property type="entry name" value="SNF2-like_sf"/>
</dbReference>